<reference evidence="1 2" key="1">
    <citation type="submission" date="2024-08" db="EMBL/GenBank/DDBJ databases">
        <authorList>
            <person name="Cucini C."/>
            <person name="Frati F."/>
        </authorList>
    </citation>
    <scope>NUCLEOTIDE SEQUENCE [LARGE SCALE GENOMIC DNA]</scope>
</reference>
<name>A0ABP1QK53_9HEXA</name>
<keyword evidence="2" id="KW-1185">Reference proteome</keyword>
<dbReference type="Proteomes" id="UP001642540">
    <property type="component" value="Unassembled WGS sequence"/>
</dbReference>
<accession>A0ABP1QK53</accession>
<organism evidence="1 2">
    <name type="scientific">Orchesella dallaii</name>
    <dbReference type="NCBI Taxonomy" id="48710"/>
    <lineage>
        <taxon>Eukaryota</taxon>
        <taxon>Metazoa</taxon>
        <taxon>Ecdysozoa</taxon>
        <taxon>Arthropoda</taxon>
        <taxon>Hexapoda</taxon>
        <taxon>Collembola</taxon>
        <taxon>Entomobryomorpha</taxon>
        <taxon>Entomobryoidea</taxon>
        <taxon>Orchesellidae</taxon>
        <taxon>Orchesellinae</taxon>
        <taxon>Orchesella</taxon>
    </lineage>
</organism>
<sequence length="244" mass="28162">MDGSAETCSQFVRKCWDRPCFPAWIENDQFLPPKSPLETCTSYKIFYKPHYMTPFPENKKSRAQTPSQFRASFRDETTYKAEYFVKKRCAPNKWYGPSRGHTLPILPFNYTTINRLSIPAYSPNQYKEAKTESGNANGILWGPYKCPPGRDKCRPSFPPPYGHPIKPYTTQCPCGQFDDRFVYHRDFKFWIPEMVDQVNAEHCRTSTIPKGISLCRASYVEQGGKRAALMPPPKNQQDSGYEPL</sequence>
<proteinExistence type="predicted"/>
<comment type="caution">
    <text evidence="1">The sequence shown here is derived from an EMBL/GenBank/DDBJ whole genome shotgun (WGS) entry which is preliminary data.</text>
</comment>
<evidence type="ECO:0000313" key="2">
    <source>
        <dbReference type="Proteomes" id="UP001642540"/>
    </source>
</evidence>
<dbReference type="EMBL" id="CAXLJM020000036">
    <property type="protein sequence ID" value="CAL8106029.1"/>
    <property type="molecule type" value="Genomic_DNA"/>
</dbReference>
<gene>
    <name evidence="1" type="ORF">ODALV1_LOCUS12262</name>
</gene>
<protein>
    <submittedName>
        <fullName evidence="1">Uncharacterized protein</fullName>
    </submittedName>
</protein>
<evidence type="ECO:0000313" key="1">
    <source>
        <dbReference type="EMBL" id="CAL8106029.1"/>
    </source>
</evidence>